<dbReference type="EMBL" id="CM042055">
    <property type="protein sequence ID" value="KAI3701997.1"/>
    <property type="molecule type" value="Genomic_DNA"/>
</dbReference>
<name>A0ACB8ZWQ7_ARCLA</name>
<proteinExistence type="predicted"/>
<accession>A0ACB8ZWQ7</accession>
<dbReference type="Proteomes" id="UP001055879">
    <property type="component" value="Linkage Group LG09"/>
</dbReference>
<gene>
    <name evidence="1" type="ORF">L6452_27564</name>
</gene>
<comment type="caution">
    <text evidence="1">The sequence shown here is derived from an EMBL/GenBank/DDBJ whole genome shotgun (WGS) entry which is preliminary data.</text>
</comment>
<protein>
    <submittedName>
        <fullName evidence="1">Uncharacterized protein</fullName>
    </submittedName>
</protein>
<reference evidence="1 2" key="2">
    <citation type="journal article" date="2022" name="Mol. Ecol. Resour.">
        <title>The genomes of chicory, endive, great burdock and yacon provide insights into Asteraceae paleo-polyploidization history and plant inulin production.</title>
        <authorList>
            <person name="Fan W."/>
            <person name="Wang S."/>
            <person name="Wang H."/>
            <person name="Wang A."/>
            <person name="Jiang F."/>
            <person name="Liu H."/>
            <person name="Zhao H."/>
            <person name="Xu D."/>
            <person name="Zhang Y."/>
        </authorList>
    </citation>
    <scope>NUCLEOTIDE SEQUENCE [LARGE SCALE GENOMIC DNA]</scope>
    <source>
        <strain evidence="2">cv. Niubang</strain>
    </source>
</reference>
<sequence>MEQQRGGDESSIPSEWTEEGENSDEDWRVEESVFDGGENYNRKRDQEEEEGKSTTVSPEVPPNGVEKETSCEEDKIDHVKLPKEDCAIPKAPLTKETVIMLETDLMMKNSIYGPEDSVQENNRPKPIISNSEEEFRDTEEGIHLDEEGIHFDPRPLKVELQASGLYAALTFTLKFDFRLSKSNSKPLAYGISTLRSPLELQISGLKQLI</sequence>
<reference evidence="2" key="1">
    <citation type="journal article" date="2022" name="Mol. Ecol. Resour.">
        <title>The genomes of chicory, endive, great burdock and yacon provide insights into Asteraceae palaeo-polyploidization history and plant inulin production.</title>
        <authorList>
            <person name="Fan W."/>
            <person name="Wang S."/>
            <person name="Wang H."/>
            <person name="Wang A."/>
            <person name="Jiang F."/>
            <person name="Liu H."/>
            <person name="Zhao H."/>
            <person name="Xu D."/>
            <person name="Zhang Y."/>
        </authorList>
    </citation>
    <scope>NUCLEOTIDE SEQUENCE [LARGE SCALE GENOMIC DNA]</scope>
    <source>
        <strain evidence="2">cv. Niubang</strain>
    </source>
</reference>
<evidence type="ECO:0000313" key="2">
    <source>
        <dbReference type="Proteomes" id="UP001055879"/>
    </source>
</evidence>
<evidence type="ECO:0000313" key="1">
    <source>
        <dbReference type="EMBL" id="KAI3701997.1"/>
    </source>
</evidence>
<keyword evidence="2" id="KW-1185">Reference proteome</keyword>
<organism evidence="1 2">
    <name type="scientific">Arctium lappa</name>
    <name type="common">Greater burdock</name>
    <name type="synonym">Lappa major</name>
    <dbReference type="NCBI Taxonomy" id="4217"/>
    <lineage>
        <taxon>Eukaryota</taxon>
        <taxon>Viridiplantae</taxon>
        <taxon>Streptophyta</taxon>
        <taxon>Embryophyta</taxon>
        <taxon>Tracheophyta</taxon>
        <taxon>Spermatophyta</taxon>
        <taxon>Magnoliopsida</taxon>
        <taxon>eudicotyledons</taxon>
        <taxon>Gunneridae</taxon>
        <taxon>Pentapetalae</taxon>
        <taxon>asterids</taxon>
        <taxon>campanulids</taxon>
        <taxon>Asterales</taxon>
        <taxon>Asteraceae</taxon>
        <taxon>Carduoideae</taxon>
        <taxon>Cardueae</taxon>
        <taxon>Arctiinae</taxon>
        <taxon>Arctium</taxon>
    </lineage>
</organism>